<accession>A0A1G2MR23</accession>
<evidence type="ECO:0000313" key="2">
    <source>
        <dbReference type="Proteomes" id="UP000177943"/>
    </source>
</evidence>
<dbReference type="SUPFAM" id="SSF143100">
    <property type="entry name" value="TTHA1013/TTHA0281-like"/>
    <property type="match status" value="1"/>
</dbReference>
<sequence length="81" mass="9208">MMITDFIDSKLKNASYKILGDSTYFGEIQGVKGVWANVDSLEDCRRELKEVLEDWLVVKIRAGEKVAGFSSAFNKKRRAYA</sequence>
<protein>
    <submittedName>
        <fullName evidence="1">Antitoxin HicB</fullName>
    </submittedName>
</protein>
<dbReference type="InterPro" id="IPR049389">
    <property type="entry name" value="TTHA0281-like"/>
</dbReference>
<organism evidence="1 2">
    <name type="scientific">Candidatus Taylorbacteria bacterium RIFCSPHIGHO2_02_FULL_45_35</name>
    <dbReference type="NCBI Taxonomy" id="1802311"/>
    <lineage>
        <taxon>Bacteria</taxon>
        <taxon>Candidatus Tayloriibacteriota</taxon>
    </lineage>
</organism>
<dbReference type="Gene3D" id="3.30.160.250">
    <property type="match status" value="1"/>
</dbReference>
<name>A0A1G2MR23_9BACT</name>
<dbReference type="Proteomes" id="UP000177943">
    <property type="component" value="Unassembled WGS sequence"/>
</dbReference>
<gene>
    <name evidence="1" type="ORF">A3D56_04060</name>
</gene>
<proteinExistence type="predicted"/>
<evidence type="ECO:0000313" key="1">
    <source>
        <dbReference type="EMBL" id="OHA25669.1"/>
    </source>
</evidence>
<dbReference type="InterPro" id="IPR035069">
    <property type="entry name" value="TTHA1013/TTHA0281-like"/>
</dbReference>
<reference evidence="1 2" key="1">
    <citation type="journal article" date="2016" name="Nat. Commun.">
        <title>Thousands of microbial genomes shed light on interconnected biogeochemical processes in an aquifer system.</title>
        <authorList>
            <person name="Anantharaman K."/>
            <person name="Brown C.T."/>
            <person name="Hug L.A."/>
            <person name="Sharon I."/>
            <person name="Castelle C.J."/>
            <person name="Probst A.J."/>
            <person name="Thomas B.C."/>
            <person name="Singh A."/>
            <person name="Wilkins M.J."/>
            <person name="Karaoz U."/>
            <person name="Brodie E.L."/>
            <person name="Williams K.H."/>
            <person name="Hubbard S.S."/>
            <person name="Banfield J.F."/>
        </authorList>
    </citation>
    <scope>NUCLEOTIDE SEQUENCE [LARGE SCALE GENOMIC DNA]</scope>
</reference>
<dbReference type="Pfam" id="PF21748">
    <property type="entry name" value="UPF0150"/>
    <property type="match status" value="1"/>
</dbReference>
<comment type="caution">
    <text evidence="1">The sequence shown here is derived from an EMBL/GenBank/DDBJ whole genome shotgun (WGS) entry which is preliminary data.</text>
</comment>
<dbReference type="AlphaFoldDB" id="A0A1G2MR23"/>
<dbReference type="EMBL" id="MHRP01000048">
    <property type="protein sequence ID" value="OHA25669.1"/>
    <property type="molecule type" value="Genomic_DNA"/>
</dbReference>